<dbReference type="NCBIfam" id="TIGR02225">
    <property type="entry name" value="recomb_XerD"/>
    <property type="match status" value="1"/>
</dbReference>
<keyword evidence="11 12" id="KW-0131">Cell cycle</keyword>
<dbReference type="InterPro" id="IPR023009">
    <property type="entry name" value="Tyrosine_recombinase_XerC/XerD"/>
</dbReference>
<keyword evidence="7 12" id="KW-0159">Chromosome partition</keyword>
<keyword evidence="9 12" id="KW-0238">DNA-binding</keyword>
<reference evidence="15 18" key="2">
    <citation type="submission" date="2017-05" db="EMBL/GenBank/DDBJ databases">
        <authorList>
            <person name="Lin X.B."/>
            <person name="Stothard P."/>
            <person name="Tasseva G."/>
            <person name="Walter J."/>
        </authorList>
    </citation>
    <scope>NUCLEOTIDE SEQUENCE [LARGE SCALE GENOMIC DNA]</scope>
    <source>
        <strain evidence="15 18">609u</strain>
    </source>
</reference>
<feature type="active site" evidence="12">
    <location>
        <position position="175"/>
    </location>
</feature>
<keyword evidence="6 12" id="KW-0132">Cell division</keyword>
<dbReference type="NCBIfam" id="NF001399">
    <property type="entry name" value="PRK00283.1"/>
    <property type="match status" value="1"/>
</dbReference>
<dbReference type="InterPro" id="IPR013762">
    <property type="entry name" value="Integrase-like_cat_sf"/>
</dbReference>
<dbReference type="PANTHER" id="PTHR30349">
    <property type="entry name" value="PHAGE INTEGRASE-RELATED"/>
    <property type="match status" value="1"/>
</dbReference>
<protein>
    <recommendedName>
        <fullName evidence="4 12">Tyrosine recombinase XerD</fullName>
    </recommendedName>
</protein>
<dbReference type="PROSITE" id="PS51900">
    <property type="entry name" value="CB"/>
    <property type="match status" value="1"/>
</dbReference>
<comment type="subunit">
    <text evidence="12">Forms a cyclic heterotetrameric complex composed of two molecules of XerC and two molecules of XerD.</text>
</comment>
<feature type="active site" evidence="12">
    <location>
        <position position="251"/>
    </location>
</feature>
<dbReference type="Pfam" id="PF00589">
    <property type="entry name" value="Phage_integrase"/>
    <property type="match status" value="1"/>
</dbReference>
<keyword evidence="18" id="KW-1185">Reference proteome</keyword>
<dbReference type="SUPFAM" id="SSF56349">
    <property type="entry name" value="DNA breaking-rejoining enzymes"/>
    <property type="match status" value="1"/>
</dbReference>
<comment type="similarity">
    <text evidence="3 12">Belongs to the 'phage' integrase family. XerD subfamily.</text>
</comment>
<evidence type="ECO:0000259" key="14">
    <source>
        <dbReference type="PROSITE" id="PS51900"/>
    </source>
</evidence>
<comment type="similarity">
    <text evidence="2">Belongs to the 'phage' integrase family. XerC subfamily.</text>
</comment>
<dbReference type="InterPro" id="IPR011010">
    <property type="entry name" value="DNA_brk_join_enz"/>
</dbReference>
<dbReference type="GO" id="GO:0003677">
    <property type="term" value="F:DNA binding"/>
    <property type="evidence" value="ECO:0007669"/>
    <property type="project" value="UniProtKB-UniRule"/>
</dbReference>
<dbReference type="InterPro" id="IPR044068">
    <property type="entry name" value="CB"/>
</dbReference>
<dbReference type="AlphaFoldDB" id="A0A256LHG8"/>
<gene>
    <name evidence="12" type="primary">xerD</name>
    <name evidence="15" type="ORF">CBF53_02080</name>
    <name evidence="16" type="ORF">CBF70_02300</name>
</gene>
<accession>A0A256LHG8</accession>
<dbReference type="InterPro" id="IPR002104">
    <property type="entry name" value="Integrase_catalytic"/>
</dbReference>
<evidence type="ECO:0000313" key="18">
    <source>
        <dbReference type="Proteomes" id="UP000216316"/>
    </source>
</evidence>
<dbReference type="EMBL" id="NGNV01000006">
    <property type="protein sequence ID" value="OYR88727.1"/>
    <property type="molecule type" value="Genomic_DNA"/>
</dbReference>
<evidence type="ECO:0000256" key="5">
    <source>
        <dbReference type="ARBA" id="ARBA00022490"/>
    </source>
</evidence>
<evidence type="ECO:0000313" key="16">
    <source>
        <dbReference type="EMBL" id="OYR92881.1"/>
    </source>
</evidence>
<feature type="domain" description="Tyr recombinase" evidence="13">
    <location>
        <begin position="111"/>
        <end position="296"/>
    </location>
</feature>
<dbReference type="CDD" id="cd00798">
    <property type="entry name" value="INT_XerDC_C"/>
    <property type="match status" value="1"/>
</dbReference>
<dbReference type="Gene3D" id="1.10.443.10">
    <property type="entry name" value="Intergrase catalytic core"/>
    <property type="match status" value="1"/>
</dbReference>
<evidence type="ECO:0000313" key="15">
    <source>
        <dbReference type="EMBL" id="OYR88727.1"/>
    </source>
</evidence>
<keyword evidence="8 12" id="KW-0229">DNA integration</keyword>
<feature type="active site" evidence="12">
    <location>
        <position position="274"/>
    </location>
</feature>
<feature type="active site" evidence="12">
    <location>
        <position position="248"/>
    </location>
</feature>
<dbReference type="GO" id="GO:0007059">
    <property type="term" value="P:chromosome segregation"/>
    <property type="evidence" value="ECO:0007669"/>
    <property type="project" value="UniProtKB-UniRule"/>
</dbReference>
<dbReference type="GO" id="GO:0009037">
    <property type="term" value="F:tyrosine-based site-specific recombinase activity"/>
    <property type="evidence" value="ECO:0007669"/>
    <property type="project" value="UniProtKB-UniRule"/>
</dbReference>
<keyword evidence="10 12" id="KW-0233">DNA recombination</keyword>
<dbReference type="GO" id="GO:0005737">
    <property type="term" value="C:cytoplasm"/>
    <property type="evidence" value="ECO:0007669"/>
    <property type="project" value="UniProtKB-SubCell"/>
</dbReference>
<evidence type="ECO:0000256" key="12">
    <source>
        <dbReference type="HAMAP-Rule" id="MF_01807"/>
    </source>
</evidence>
<reference evidence="17 18" key="3">
    <citation type="submission" date="2017-09" db="EMBL/GenBank/DDBJ databases">
        <title>Tripartite evolution among Lactobacillus johnsonii, Lactobacillus taiwanensis, Lactobacillus reuteri and their rodent host.</title>
        <authorList>
            <person name="Wang T."/>
            <person name="Knowles S."/>
            <person name="Cheng C."/>
        </authorList>
    </citation>
    <scope>NUCLEOTIDE SEQUENCE [LARGE SCALE GENOMIC DNA]</scope>
    <source>
        <strain evidence="16 17">609q</strain>
        <strain evidence="15 18">609u</strain>
    </source>
</reference>
<evidence type="ECO:0000256" key="3">
    <source>
        <dbReference type="ARBA" id="ARBA00010450"/>
    </source>
</evidence>
<dbReference type="PROSITE" id="PS51898">
    <property type="entry name" value="TYR_RECOMBINASE"/>
    <property type="match status" value="1"/>
</dbReference>
<evidence type="ECO:0000256" key="6">
    <source>
        <dbReference type="ARBA" id="ARBA00022618"/>
    </source>
</evidence>
<comment type="subcellular location">
    <subcellularLocation>
        <location evidence="1 12">Cytoplasm</location>
    </subcellularLocation>
</comment>
<dbReference type="HAMAP" id="MF_01808">
    <property type="entry name" value="Recomb_XerC_XerD"/>
    <property type="match status" value="1"/>
</dbReference>
<feature type="domain" description="Core-binding (CB)" evidence="14">
    <location>
        <begin position="5"/>
        <end position="90"/>
    </location>
</feature>
<evidence type="ECO:0000256" key="11">
    <source>
        <dbReference type="ARBA" id="ARBA00023306"/>
    </source>
</evidence>
<dbReference type="Proteomes" id="UP000215828">
    <property type="component" value="Unassembled WGS sequence"/>
</dbReference>
<keyword evidence="5 12" id="KW-0963">Cytoplasm</keyword>
<evidence type="ECO:0000256" key="8">
    <source>
        <dbReference type="ARBA" id="ARBA00022908"/>
    </source>
</evidence>
<name>A0A256LHG8_9LACO</name>
<dbReference type="Proteomes" id="UP000216316">
    <property type="component" value="Unassembled WGS sequence"/>
</dbReference>
<proteinExistence type="inferred from homology"/>
<evidence type="ECO:0000256" key="4">
    <source>
        <dbReference type="ARBA" id="ARBA00015810"/>
    </source>
</evidence>
<evidence type="ECO:0000256" key="7">
    <source>
        <dbReference type="ARBA" id="ARBA00022829"/>
    </source>
</evidence>
<dbReference type="InterPro" id="IPR011931">
    <property type="entry name" value="Recomb_XerC"/>
</dbReference>
<evidence type="ECO:0000259" key="13">
    <source>
        <dbReference type="PROSITE" id="PS51898"/>
    </source>
</evidence>
<dbReference type="NCBIfam" id="NF040815">
    <property type="entry name" value="recomb_XerA_Arch"/>
    <property type="match status" value="1"/>
</dbReference>
<dbReference type="GO" id="GO:0051301">
    <property type="term" value="P:cell division"/>
    <property type="evidence" value="ECO:0007669"/>
    <property type="project" value="UniProtKB-UniRule"/>
</dbReference>
<dbReference type="GO" id="GO:0006313">
    <property type="term" value="P:DNA transposition"/>
    <property type="evidence" value="ECO:0007669"/>
    <property type="project" value="UniProtKB-UniRule"/>
</dbReference>
<feature type="active site" evidence="12">
    <location>
        <position position="151"/>
    </location>
</feature>
<dbReference type="Gene3D" id="1.10.150.130">
    <property type="match status" value="1"/>
</dbReference>
<dbReference type="Pfam" id="PF02899">
    <property type="entry name" value="Phage_int_SAM_1"/>
    <property type="match status" value="1"/>
</dbReference>
<dbReference type="PANTHER" id="PTHR30349:SF81">
    <property type="entry name" value="TYROSINE RECOMBINASE XERC"/>
    <property type="match status" value="1"/>
</dbReference>
<sequence>MTQTQIMKDNLEDYLRFGQVERGLSPNTIVSYRTDLEEYLSYLQDQNETSWEVDYLVVDAFLATQKDKGKATTSISRMISSLRKFYQWLLRQDIIERDPLVKIDSPKSERRLPTALSQDEVDKLLTAPDTNTRLGIRDRAMLEVLYATGMRVSELINLRTGDIHNDLKIIRVLGKGSKERLVPITEVALSWLEKYQKDVREAQVLKSGQFTDVIFLNNHGHQLTRQAVWQKIKKYCQLVGITKNVTPHTLRHTFATHLLENGADLRVVQEILGHSDITTTQIYTNLTQKHILEVYNQAHPRA</sequence>
<evidence type="ECO:0000256" key="9">
    <source>
        <dbReference type="ARBA" id="ARBA00023125"/>
    </source>
</evidence>
<feature type="active site" description="O-(3'-phospho-DNA)-tyrosine intermediate" evidence="12">
    <location>
        <position position="283"/>
    </location>
</feature>
<evidence type="ECO:0000256" key="1">
    <source>
        <dbReference type="ARBA" id="ARBA00004496"/>
    </source>
</evidence>
<reference evidence="16 17" key="1">
    <citation type="submission" date="2017-04" db="EMBL/GenBank/DDBJ databases">
        <authorList>
            <person name="Afonso C.L."/>
            <person name="Miller P.J."/>
            <person name="Scott M.A."/>
            <person name="Spackman E."/>
            <person name="Goraichik I."/>
            <person name="Dimitrov K.M."/>
            <person name="Suarez D.L."/>
            <person name="Swayne D.E."/>
        </authorList>
    </citation>
    <scope>NUCLEOTIDE SEQUENCE [LARGE SCALE GENOMIC DNA]</scope>
    <source>
        <strain evidence="16 17">609q</strain>
    </source>
</reference>
<evidence type="ECO:0000256" key="10">
    <source>
        <dbReference type="ARBA" id="ARBA00023172"/>
    </source>
</evidence>
<dbReference type="InterPro" id="IPR050090">
    <property type="entry name" value="Tyrosine_recombinase_XerCD"/>
</dbReference>
<dbReference type="InterPro" id="IPR011932">
    <property type="entry name" value="Recomb_XerD"/>
</dbReference>
<comment type="function">
    <text evidence="12">Site-specific tyrosine recombinase, which acts by catalyzing the cutting and rejoining of the recombining DNA molecules. The XerC-XerD complex is essential to convert dimers of the bacterial chromosome into monomers to permit their segregation at cell division. It also contributes to the segregational stability of plasmids.</text>
</comment>
<dbReference type="NCBIfam" id="TIGR02224">
    <property type="entry name" value="recomb_XerC"/>
    <property type="match status" value="1"/>
</dbReference>
<dbReference type="InterPro" id="IPR010998">
    <property type="entry name" value="Integrase_recombinase_N"/>
</dbReference>
<evidence type="ECO:0000313" key="17">
    <source>
        <dbReference type="Proteomes" id="UP000215828"/>
    </source>
</evidence>
<evidence type="ECO:0000256" key="2">
    <source>
        <dbReference type="ARBA" id="ARBA00006657"/>
    </source>
</evidence>
<organism evidence="16 17">
    <name type="scientific">Lactobacillus taiwanensis</name>
    <dbReference type="NCBI Taxonomy" id="508451"/>
    <lineage>
        <taxon>Bacteria</taxon>
        <taxon>Bacillati</taxon>
        <taxon>Bacillota</taxon>
        <taxon>Bacilli</taxon>
        <taxon>Lactobacillales</taxon>
        <taxon>Lactobacillaceae</taxon>
        <taxon>Lactobacillus</taxon>
    </lineage>
</organism>
<comment type="caution">
    <text evidence="16">The sequence shown here is derived from an EMBL/GenBank/DDBJ whole genome shotgun (WGS) entry which is preliminary data.</text>
</comment>
<dbReference type="EMBL" id="NGNX01000006">
    <property type="protein sequence ID" value="OYR92881.1"/>
    <property type="molecule type" value="Genomic_DNA"/>
</dbReference>
<dbReference type="HAMAP" id="MF_01807">
    <property type="entry name" value="Recomb_XerD"/>
    <property type="match status" value="1"/>
</dbReference>
<dbReference type="InterPro" id="IPR004107">
    <property type="entry name" value="Integrase_SAM-like_N"/>
</dbReference>